<keyword evidence="1" id="KW-0812">Transmembrane</keyword>
<dbReference type="Proteomes" id="UP000245464">
    <property type="component" value="Chromosome 9"/>
</dbReference>
<accession>A0A834RN50</accession>
<comment type="caution">
    <text evidence="2">The sequence shown here is derived from an EMBL/GenBank/DDBJ whole genome shotgun (WGS) entry which is preliminary data.</text>
</comment>
<evidence type="ECO:0000256" key="1">
    <source>
        <dbReference type="SAM" id="Phobius"/>
    </source>
</evidence>
<keyword evidence="1" id="KW-0472">Membrane</keyword>
<dbReference type="EMBL" id="NQIK02000009">
    <property type="protein sequence ID" value="KAF7566504.1"/>
    <property type="molecule type" value="Genomic_DNA"/>
</dbReference>
<reference evidence="2 3" key="1">
    <citation type="journal article" date="2018" name="BMC Genomics">
        <title>Comparative genomics of the wheat fungal pathogen Pyrenophora tritici-repentis reveals chromosomal variations and genome plasticity.</title>
        <authorList>
            <person name="Moolhuijzen P."/>
            <person name="See P.T."/>
            <person name="Hane J.K."/>
            <person name="Shi G."/>
            <person name="Liu Z."/>
            <person name="Oliver R.P."/>
            <person name="Moffat C.S."/>
        </authorList>
    </citation>
    <scope>NUCLEOTIDE SEQUENCE [LARGE SCALE GENOMIC DNA]</scope>
    <source>
        <strain evidence="2">M4</strain>
    </source>
</reference>
<dbReference type="RefSeq" id="XP_065959929.1">
    <property type="nucleotide sequence ID" value="XM_066109946.1"/>
</dbReference>
<protein>
    <submittedName>
        <fullName evidence="2">Uncharacterized protein</fullName>
    </submittedName>
</protein>
<name>A0A834RN50_9PLEO</name>
<feature type="transmembrane region" description="Helical" evidence="1">
    <location>
        <begin position="74"/>
        <end position="93"/>
    </location>
</feature>
<gene>
    <name evidence="2" type="ORF">PtrM4_148240</name>
</gene>
<organism evidence="2 3">
    <name type="scientific">Pyrenophora tritici-repentis</name>
    <dbReference type="NCBI Taxonomy" id="45151"/>
    <lineage>
        <taxon>Eukaryota</taxon>
        <taxon>Fungi</taxon>
        <taxon>Dikarya</taxon>
        <taxon>Ascomycota</taxon>
        <taxon>Pezizomycotina</taxon>
        <taxon>Dothideomycetes</taxon>
        <taxon>Pleosporomycetidae</taxon>
        <taxon>Pleosporales</taxon>
        <taxon>Pleosporineae</taxon>
        <taxon>Pleosporaceae</taxon>
        <taxon>Pyrenophora</taxon>
    </lineage>
</organism>
<evidence type="ECO:0000313" key="2">
    <source>
        <dbReference type="EMBL" id="KAF7566504.1"/>
    </source>
</evidence>
<dbReference type="InterPro" id="IPR053247">
    <property type="entry name" value="GPCR_GPR1/git3-like"/>
</dbReference>
<proteinExistence type="predicted"/>
<dbReference type="PANTHER" id="PTHR42058">
    <property type="entry name" value="G_PROTEIN_RECEP_F2_4 DOMAIN-CONTAINING PROTEIN"/>
    <property type="match status" value="1"/>
</dbReference>
<dbReference type="AlphaFoldDB" id="A0A834RN50"/>
<sequence length="155" mass="17406">MSTGIFANETTSACTAPLLDESLFPQKGGYLPGRYCGLGSFQIDGGTASCCFPCPIQDYIYAPNWRTRLRIPNYLSILSVTLCTFLLLSFLALPPSKTHRHYLSVGLLIPVLLRKNLQSRQLIRSIHINEYFLYNELANQGDGEELARFYNICFG</sequence>
<keyword evidence="1" id="KW-1133">Transmembrane helix</keyword>
<dbReference type="PANTHER" id="PTHR42058:SF1">
    <property type="entry name" value="G-PROTEIN COUPLED RECEPTORS FAMILY 2 PROFILE 2 DOMAIN-CONTAINING PROTEIN"/>
    <property type="match status" value="1"/>
</dbReference>
<dbReference type="KEGG" id="ptrr:6346693"/>
<evidence type="ECO:0000313" key="3">
    <source>
        <dbReference type="Proteomes" id="UP000245464"/>
    </source>
</evidence>
<dbReference type="GeneID" id="6346693"/>